<feature type="transmembrane region" description="Helical" evidence="7">
    <location>
        <begin position="111"/>
        <end position="128"/>
    </location>
</feature>
<dbReference type="PANTHER" id="PTHR43227:SF8">
    <property type="entry name" value="DIACETYLCHITOBIOSE UPTAKE SYSTEM PERMEASE PROTEIN DASB"/>
    <property type="match status" value="1"/>
</dbReference>
<evidence type="ECO:0000256" key="7">
    <source>
        <dbReference type="RuleBase" id="RU363032"/>
    </source>
</evidence>
<evidence type="ECO:0000256" key="5">
    <source>
        <dbReference type="ARBA" id="ARBA00022989"/>
    </source>
</evidence>
<dbReference type="Pfam" id="PF00528">
    <property type="entry name" value="BPD_transp_1"/>
    <property type="match status" value="1"/>
</dbReference>
<evidence type="ECO:0000313" key="10">
    <source>
        <dbReference type="Proteomes" id="UP001596470"/>
    </source>
</evidence>
<comment type="caution">
    <text evidence="9">The sequence shown here is derived from an EMBL/GenBank/DDBJ whole genome shotgun (WGS) entry which is preliminary data.</text>
</comment>
<reference evidence="10" key="1">
    <citation type="journal article" date="2019" name="Int. J. Syst. Evol. Microbiol.">
        <title>The Global Catalogue of Microorganisms (GCM) 10K type strain sequencing project: providing services to taxonomists for standard genome sequencing and annotation.</title>
        <authorList>
            <consortium name="The Broad Institute Genomics Platform"/>
            <consortium name="The Broad Institute Genome Sequencing Center for Infectious Disease"/>
            <person name="Wu L."/>
            <person name="Ma J."/>
        </authorList>
    </citation>
    <scope>NUCLEOTIDE SEQUENCE [LARGE SCALE GENOMIC DNA]</scope>
    <source>
        <strain evidence="10">KACC 12634</strain>
    </source>
</reference>
<dbReference type="InterPro" id="IPR000515">
    <property type="entry name" value="MetI-like"/>
</dbReference>
<dbReference type="Proteomes" id="UP001596470">
    <property type="component" value="Unassembled WGS sequence"/>
</dbReference>
<proteinExistence type="inferred from homology"/>
<feature type="domain" description="ABC transmembrane type-1" evidence="8">
    <location>
        <begin position="74"/>
        <end position="295"/>
    </location>
</feature>
<feature type="transmembrane region" description="Helical" evidence="7">
    <location>
        <begin position="274"/>
        <end position="298"/>
    </location>
</feature>
<organism evidence="9 10">
    <name type="scientific">Glycomyces mayteni</name>
    <dbReference type="NCBI Taxonomy" id="543887"/>
    <lineage>
        <taxon>Bacteria</taxon>
        <taxon>Bacillati</taxon>
        <taxon>Actinomycetota</taxon>
        <taxon>Actinomycetes</taxon>
        <taxon>Glycomycetales</taxon>
        <taxon>Glycomycetaceae</taxon>
        <taxon>Glycomyces</taxon>
    </lineage>
</organism>
<evidence type="ECO:0000256" key="2">
    <source>
        <dbReference type="ARBA" id="ARBA00022448"/>
    </source>
</evidence>
<evidence type="ECO:0000256" key="3">
    <source>
        <dbReference type="ARBA" id="ARBA00022475"/>
    </source>
</evidence>
<feature type="transmembrane region" description="Helical" evidence="7">
    <location>
        <begin position="163"/>
        <end position="181"/>
    </location>
</feature>
<dbReference type="CDD" id="cd06261">
    <property type="entry name" value="TM_PBP2"/>
    <property type="match status" value="1"/>
</dbReference>
<name>A0ABW2D6U7_9ACTN</name>
<dbReference type="PANTHER" id="PTHR43227">
    <property type="entry name" value="BLL4140 PROTEIN"/>
    <property type="match status" value="1"/>
</dbReference>
<dbReference type="EMBL" id="JBHSYS010000003">
    <property type="protein sequence ID" value="MFC6958057.1"/>
    <property type="molecule type" value="Genomic_DNA"/>
</dbReference>
<dbReference type="SUPFAM" id="SSF161098">
    <property type="entry name" value="MetI-like"/>
    <property type="match status" value="1"/>
</dbReference>
<dbReference type="Gene3D" id="1.10.3720.10">
    <property type="entry name" value="MetI-like"/>
    <property type="match status" value="1"/>
</dbReference>
<protein>
    <submittedName>
        <fullName evidence="9">Carbohydrate ABC transporter permease</fullName>
    </submittedName>
</protein>
<keyword evidence="2 7" id="KW-0813">Transport</keyword>
<dbReference type="RefSeq" id="WP_382346187.1">
    <property type="nucleotide sequence ID" value="NZ_JBHMBP010000001.1"/>
</dbReference>
<evidence type="ECO:0000256" key="1">
    <source>
        <dbReference type="ARBA" id="ARBA00004651"/>
    </source>
</evidence>
<comment type="similarity">
    <text evidence="7">Belongs to the binding-protein-dependent transport system permease family.</text>
</comment>
<keyword evidence="6 7" id="KW-0472">Membrane</keyword>
<evidence type="ECO:0000259" key="8">
    <source>
        <dbReference type="PROSITE" id="PS50928"/>
    </source>
</evidence>
<keyword evidence="4 7" id="KW-0812">Transmembrane</keyword>
<feature type="transmembrane region" description="Helical" evidence="7">
    <location>
        <begin position="220"/>
        <end position="239"/>
    </location>
</feature>
<comment type="subcellular location">
    <subcellularLocation>
        <location evidence="1 7">Cell membrane</location>
        <topology evidence="1 7">Multi-pass membrane protein</topology>
    </subcellularLocation>
</comment>
<dbReference type="PROSITE" id="PS50928">
    <property type="entry name" value="ABC_TM1"/>
    <property type="match status" value="1"/>
</dbReference>
<evidence type="ECO:0000256" key="6">
    <source>
        <dbReference type="ARBA" id="ARBA00023136"/>
    </source>
</evidence>
<keyword evidence="5 7" id="KW-1133">Transmembrane helix</keyword>
<feature type="transmembrane region" description="Helical" evidence="7">
    <location>
        <begin position="78"/>
        <end position="99"/>
    </location>
</feature>
<evidence type="ECO:0000256" key="4">
    <source>
        <dbReference type="ARBA" id="ARBA00022692"/>
    </source>
</evidence>
<keyword evidence="10" id="KW-1185">Reference proteome</keyword>
<accession>A0ABW2D6U7</accession>
<dbReference type="InterPro" id="IPR035906">
    <property type="entry name" value="MetI-like_sf"/>
</dbReference>
<dbReference type="InterPro" id="IPR050809">
    <property type="entry name" value="UgpAE/MalFG_permease"/>
</dbReference>
<sequence>MTMSRREDRDGRLLVAPTVLVVLAFAVLPFAAVVLFAFLDVRLVDIPRLYLDDLDFTGENLATVWGSPRFWSAAGTTVVYAAASSAGAVLCGLAVALALRKPFRGRGLVRALVLVPYVLPVVAATTIWKTLLNPGYGLVNAVGTDWLGWAAPVAFLTTTSRDVGPFTVPVALLTVIAFEVWKTAPLAFLFITARLQVVPGDIEEAAQIDGAGKTRVFRHLLLPELAGVMALLAVLRFLWSFQNFNDIYLLTGGAGGTEVLAVRVYTELVVRANIGTASATGLLMTGMLLAVVAVYAWMLKRGKA</sequence>
<keyword evidence="3" id="KW-1003">Cell membrane</keyword>
<gene>
    <name evidence="9" type="ORF">ACFQS3_12690</name>
</gene>
<feature type="transmembrane region" description="Helical" evidence="7">
    <location>
        <begin position="12"/>
        <end position="39"/>
    </location>
</feature>
<evidence type="ECO:0000313" key="9">
    <source>
        <dbReference type="EMBL" id="MFC6958057.1"/>
    </source>
</evidence>